<feature type="compositionally biased region" description="Basic residues" evidence="1">
    <location>
        <begin position="31"/>
        <end position="47"/>
    </location>
</feature>
<dbReference type="CDD" id="cd00296">
    <property type="entry name" value="SIR2"/>
    <property type="match status" value="1"/>
</dbReference>
<comment type="caution">
    <text evidence="2">The sequence shown here is derived from an EMBL/GenBank/DDBJ whole genome shotgun (WGS) entry which is preliminary data.</text>
</comment>
<gene>
    <name evidence="2" type="ORF">B0T17DRAFT_602584</name>
</gene>
<dbReference type="Pfam" id="PF02146">
    <property type="entry name" value="SIR2"/>
    <property type="match status" value="1"/>
</dbReference>
<dbReference type="GO" id="GO:0005634">
    <property type="term" value="C:nucleus"/>
    <property type="evidence" value="ECO:0007669"/>
    <property type="project" value="TreeGrafter"/>
</dbReference>
<dbReference type="PANTHER" id="PTHR11085">
    <property type="entry name" value="NAD-DEPENDENT PROTEIN DEACYLASE SIRTUIN-5, MITOCHONDRIAL-RELATED"/>
    <property type="match status" value="1"/>
</dbReference>
<sequence>MNARAWERGKRGGSAENQERIRAQSAEGARDRKRSAGAQKERKRWRRRADERESAAQRRCAHIVPPLTAAGRLDASTHRIVYVYLSNLPAALRTKTRVPCRCGPRLFGSDTQTYMILPHSVAPGAMSLAVRTTASPPSTDIYSRLRQSGGPPPPQLKSRGDLNRLLPLCNPLAKAFRGHTTRLGLSGIRGDMAIRDLFLFARCHETWLDGHTGLPLAFVKGSGHEHEDDNEVVMEGGEISASWGPLPDPGRTVENTLAVLRKGCQKGENSWDVWLKVWERKRGDCLVADTATQLQEPWKGRRALVVGTCLDRPRRPSRLPAVTYVKPGSQELQTIANALLGARRIVAITGAGISTAAGIPARAGLGTGIGRDFDCVPLHGSLATLKCHLCHELYEWENYRRYIEDYAIRDHRIQGGDDEDVFQLLLPYLRCNGRSEAREEAGMRRVPVGQLRPDMVILDETYPQSEEIAEIINGDVLLSPDFVLALGTSLTIEGPTNLLRQFALRARQ</sequence>
<dbReference type="GO" id="GO:0070403">
    <property type="term" value="F:NAD+ binding"/>
    <property type="evidence" value="ECO:0007669"/>
    <property type="project" value="InterPro"/>
</dbReference>
<evidence type="ECO:0000313" key="3">
    <source>
        <dbReference type="Proteomes" id="UP001174934"/>
    </source>
</evidence>
<dbReference type="InterPro" id="IPR029035">
    <property type="entry name" value="DHS-like_NAD/FAD-binding_dom"/>
</dbReference>
<dbReference type="SUPFAM" id="SSF52467">
    <property type="entry name" value="DHS-like NAD/FAD-binding domain"/>
    <property type="match status" value="1"/>
</dbReference>
<feature type="region of interest" description="Disordered" evidence="1">
    <location>
        <begin position="1"/>
        <end position="57"/>
    </location>
</feature>
<protein>
    <submittedName>
        <fullName evidence="2">DHS-like NAD/FAD-binding domain-containing protein</fullName>
    </submittedName>
</protein>
<dbReference type="EMBL" id="JAULSR010000008">
    <property type="protein sequence ID" value="KAK0612983.1"/>
    <property type="molecule type" value="Genomic_DNA"/>
</dbReference>
<name>A0AA39TZY6_9PEZI</name>
<evidence type="ECO:0000313" key="2">
    <source>
        <dbReference type="EMBL" id="KAK0612983.1"/>
    </source>
</evidence>
<dbReference type="AlphaFoldDB" id="A0AA39TZY6"/>
<dbReference type="Proteomes" id="UP001174934">
    <property type="component" value="Unassembled WGS sequence"/>
</dbReference>
<accession>A0AA39TZY6</accession>
<dbReference type="InterPro" id="IPR003000">
    <property type="entry name" value="Sirtuin"/>
</dbReference>
<evidence type="ECO:0000256" key="1">
    <source>
        <dbReference type="SAM" id="MobiDB-lite"/>
    </source>
</evidence>
<proteinExistence type="predicted"/>
<dbReference type="Gene3D" id="3.40.50.1220">
    <property type="entry name" value="TPP-binding domain"/>
    <property type="match status" value="1"/>
</dbReference>
<organism evidence="2 3">
    <name type="scientific">Bombardia bombarda</name>
    <dbReference type="NCBI Taxonomy" id="252184"/>
    <lineage>
        <taxon>Eukaryota</taxon>
        <taxon>Fungi</taxon>
        <taxon>Dikarya</taxon>
        <taxon>Ascomycota</taxon>
        <taxon>Pezizomycotina</taxon>
        <taxon>Sordariomycetes</taxon>
        <taxon>Sordariomycetidae</taxon>
        <taxon>Sordariales</taxon>
        <taxon>Lasiosphaeriaceae</taxon>
        <taxon>Bombardia</taxon>
    </lineage>
</organism>
<reference evidence="2" key="1">
    <citation type="submission" date="2023-06" db="EMBL/GenBank/DDBJ databases">
        <title>Genome-scale phylogeny and comparative genomics of the fungal order Sordariales.</title>
        <authorList>
            <consortium name="Lawrence Berkeley National Laboratory"/>
            <person name="Hensen N."/>
            <person name="Bonometti L."/>
            <person name="Westerberg I."/>
            <person name="Brannstrom I.O."/>
            <person name="Guillou S."/>
            <person name="Cros-Aarteil S."/>
            <person name="Calhoun S."/>
            <person name="Haridas S."/>
            <person name="Kuo A."/>
            <person name="Mondo S."/>
            <person name="Pangilinan J."/>
            <person name="Riley R."/>
            <person name="LaButti K."/>
            <person name="Andreopoulos B."/>
            <person name="Lipzen A."/>
            <person name="Chen C."/>
            <person name="Yanf M."/>
            <person name="Daum C."/>
            <person name="Ng V."/>
            <person name="Clum A."/>
            <person name="Steindorff A."/>
            <person name="Ohm R."/>
            <person name="Martin F."/>
            <person name="Silar P."/>
            <person name="Natvig D."/>
            <person name="Lalanne C."/>
            <person name="Gautier V."/>
            <person name="Ament-velasquez S.L."/>
            <person name="Kruys A."/>
            <person name="Hutchinson M.I."/>
            <person name="Powell A.J."/>
            <person name="Barry K."/>
            <person name="Miller A.N."/>
            <person name="Grigoriev I.V."/>
            <person name="Debuchy R."/>
            <person name="Gladieux P."/>
            <person name="Thoren M.H."/>
            <person name="Johannesson H."/>
        </authorList>
    </citation>
    <scope>NUCLEOTIDE SEQUENCE</scope>
    <source>
        <strain evidence="2">SMH3391-2</strain>
    </source>
</reference>
<feature type="region of interest" description="Disordered" evidence="1">
    <location>
        <begin position="138"/>
        <end position="161"/>
    </location>
</feature>
<dbReference type="PANTHER" id="PTHR11085:SF8">
    <property type="entry name" value="NAD-DEPENDENT HISTONE DEACETYLASE HST3"/>
    <property type="match status" value="1"/>
</dbReference>
<feature type="compositionally biased region" description="Basic and acidic residues" evidence="1">
    <location>
        <begin position="1"/>
        <end position="10"/>
    </location>
</feature>
<keyword evidence="3" id="KW-1185">Reference proteome</keyword>
<dbReference type="InterPro" id="IPR050134">
    <property type="entry name" value="NAD-dep_sirtuin_deacylases"/>
</dbReference>
<dbReference type="GO" id="GO:0017136">
    <property type="term" value="F:histone deacetylase activity, NAD-dependent"/>
    <property type="evidence" value="ECO:0007669"/>
    <property type="project" value="TreeGrafter"/>
</dbReference>